<dbReference type="GO" id="GO:0065002">
    <property type="term" value="P:intracellular protein transmembrane transport"/>
    <property type="evidence" value="ECO:0007669"/>
    <property type="project" value="UniProtKB-UniRule"/>
</dbReference>
<evidence type="ECO:0000256" key="18">
    <source>
        <dbReference type="SAM" id="Coils"/>
    </source>
</evidence>
<keyword evidence="24" id="KW-1185">Reference proteome</keyword>
<sequence length="1096" mass="124350">MGIVTGMLKLFFGTKSEKDRKEIEPYVEKIKAVYPLIEQLTNDELRARSAALQAAIAQHIAGDEAQIVELKAQLENVDTSLDDKENISRQIDHLTEEIDRKIEEKLDEILPEAFAIMKDTGRRFAQNSEIVVTATDFDRNLAAEKDFVRIDGDKAIYSNSWVAGGNTITWDMIHYDCQLFGGVVLHKGKIAEMATGEGKTLVATLPVFLNALAKKGVHMVTVNDYLARRDSEWMGPLYQFHGLSVDCIDRHQPNSAARRKAYMADITFGTNNEYGFDYLRDNMSISPEDLVQRKHHFAIVDEVDSVLIDDARTPLIISGPVPKGEDQMFEQYRGAVENLFNLQRNLVTQLLADAKKLISEGKTDEGSILLYRAHKGLPKYKPLIKYLSEPGIKAMMLKTENIYMQDNNRRMPEIVDDLFFVIDEKLNSVELQDKGHEALSKSVGEEGFFVLPDMGSILADIEKENIPGDQKAMKKDAVLNDYAIKSERVHTVNQLLKAYSMFEKDIEYVVMDNKVKIVDEQTGRILEGRRYSDGLHQAIEAKERVKVEAATQTFATVTLQNYFRMYHKLGGMTGTAETEASEFWNIYKLDVVVIPTNRPIIRDDKDDLIYRTKREKYAAVIEQIDELVKQGRPVLVGTTSVEISELLSRMLKLRGIKHNVLNAKQHQLEAQIVAEAGQTGQVTIATNMAGRGTDIKLTPEVKAAGGLAIIGTERHESRRVDRQLRGRAGRQGDPGSSLFFVSLEDNLMRLFGSERIAKLMDRMGLKEGDVIQAGMMSRAIERAQRKVEENNFGIRKRLLEYDDVMNAQREVIYTQRRHALYGERIEVDLNNIMMDYAQSFVDTYSEDDFEDFKFNMIRQVAVQPSFDEATYKSASKEMLTGMVVKDFQDAYMRRIGSVAATAYPVIKRVYEEQGDKYENIYIPVSDGFRGYNVPVNLKKAYDSQCKEVFKSFSTIVVLTTIDENWKEHLREMDELRQSVQNATYEQKDPLLIYKFESFNLFSKMLEKVNREILSTLFKAFIPVRENPEAAAPQQPVAPPKTDMSRMQTSRMEAAAAAGQGDKSKPAPIHVEKKVGRNDPCPCGSGKKYKHCHGQNE</sequence>
<dbReference type="Gene3D" id="3.90.1440.10">
    <property type="entry name" value="SecA, preprotein cross-linking domain"/>
    <property type="match status" value="1"/>
</dbReference>
<keyword evidence="9 16" id="KW-0547">Nucleotide-binding</keyword>
<dbReference type="InterPro" id="IPR020937">
    <property type="entry name" value="SecA_CS"/>
</dbReference>
<dbReference type="EC" id="7.4.2.8" evidence="16"/>
<comment type="catalytic activity">
    <reaction evidence="16">
        <text>ATP + H2O + cellular proteinSide 1 = ADP + phosphate + cellular proteinSide 2.</text>
        <dbReference type="EC" id="7.4.2.8"/>
    </reaction>
</comment>
<dbReference type="CDD" id="cd18803">
    <property type="entry name" value="SF2_C_secA"/>
    <property type="match status" value="1"/>
</dbReference>
<feature type="compositionally biased region" description="Basic residues" evidence="19">
    <location>
        <begin position="1086"/>
        <end position="1096"/>
    </location>
</feature>
<evidence type="ECO:0000256" key="15">
    <source>
        <dbReference type="ARBA" id="ARBA00023136"/>
    </source>
</evidence>
<evidence type="ECO:0000259" key="20">
    <source>
        <dbReference type="PROSITE" id="PS51192"/>
    </source>
</evidence>
<comment type="subcellular location">
    <subcellularLocation>
        <location evidence="16">Cell membrane</location>
        <topology evidence="16">Peripheral membrane protein</topology>
        <orientation evidence="16">Cytoplasmic side</orientation>
    </subcellularLocation>
    <subcellularLocation>
        <location evidence="2 16">Cytoplasm</location>
    </subcellularLocation>
    <text evidence="16">Distribution is 50-50.</text>
</comment>
<evidence type="ECO:0000256" key="7">
    <source>
        <dbReference type="ARBA" id="ARBA00022519"/>
    </source>
</evidence>
<keyword evidence="11 16" id="KW-0067">ATP-binding</keyword>
<evidence type="ECO:0000259" key="22">
    <source>
        <dbReference type="PROSITE" id="PS51196"/>
    </source>
</evidence>
<dbReference type="Pfam" id="PF07516">
    <property type="entry name" value="SecA_SW"/>
    <property type="match status" value="1"/>
</dbReference>
<dbReference type="InterPro" id="IPR000185">
    <property type="entry name" value="SecA"/>
</dbReference>
<comment type="caution">
    <text evidence="23">The sequence shown here is derived from an EMBL/GenBank/DDBJ whole genome shotgun (WGS) entry which is preliminary data.</text>
</comment>
<dbReference type="GeneID" id="92815285"/>
<dbReference type="PRINTS" id="PR00906">
    <property type="entry name" value="SECA"/>
</dbReference>
<keyword evidence="18" id="KW-0175">Coiled coil</keyword>
<dbReference type="Proteomes" id="UP000006008">
    <property type="component" value="Unassembled WGS sequence"/>
</dbReference>
<dbReference type="OrthoDB" id="9805579at2"/>
<feature type="domain" description="SecA family profile" evidence="22">
    <location>
        <begin position="5"/>
        <end position="772"/>
    </location>
</feature>
<evidence type="ECO:0000256" key="12">
    <source>
        <dbReference type="ARBA" id="ARBA00022927"/>
    </source>
</evidence>
<proteinExistence type="inferred from homology"/>
<evidence type="ECO:0000256" key="4">
    <source>
        <dbReference type="ARBA" id="ARBA00022448"/>
    </source>
</evidence>
<dbReference type="SUPFAM" id="SSF52540">
    <property type="entry name" value="P-loop containing nucleoside triphosphate hydrolases"/>
    <property type="match status" value="2"/>
</dbReference>
<gene>
    <name evidence="16" type="primary">secA</name>
    <name evidence="23" type="ORF">HMPREF9450_01684</name>
</gene>
<dbReference type="RefSeq" id="WP_009134490.1">
    <property type="nucleotide sequence ID" value="NZ_CP102250.1"/>
</dbReference>
<dbReference type="InterPro" id="IPR027417">
    <property type="entry name" value="P-loop_NTPase"/>
</dbReference>
<comment type="cofactor">
    <cofactor evidence="1">
        <name>Zn(2+)</name>
        <dbReference type="ChEBI" id="CHEBI:29105"/>
    </cofactor>
</comment>
<evidence type="ECO:0000256" key="14">
    <source>
        <dbReference type="ARBA" id="ARBA00023010"/>
    </source>
</evidence>
<dbReference type="Pfam" id="PF02810">
    <property type="entry name" value="SEC-C"/>
    <property type="match status" value="1"/>
</dbReference>
<evidence type="ECO:0000256" key="5">
    <source>
        <dbReference type="ARBA" id="ARBA00022475"/>
    </source>
</evidence>
<dbReference type="Pfam" id="PF07517">
    <property type="entry name" value="SecA_DEAD"/>
    <property type="match status" value="1"/>
</dbReference>
<dbReference type="GO" id="GO:0031522">
    <property type="term" value="C:cell envelope Sec protein transport complex"/>
    <property type="evidence" value="ECO:0007669"/>
    <property type="project" value="TreeGrafter"/>
</dbReference>
<keyword evidence="4 16" id="KW-0813">Transport</keyword>
<dbReference type="PROSITE" id="PS51196">
    <property type="entry name" value="SECA_MOTOR_DEAD"/>
    <property type="match status" value="1"/>
</dbReference>
<evidence type="ECO:0000256" key="16">
    <source>
        <dbReference type="HAMAP-Rule" id="MF_01382"/>
    </source>
</evidence>
<dbReference type="HOGENOM" id="CLU_005314_3_0_10"/>
<feature type="region of interest" description="Disordered" evidence="19">
    <location>
        <begin position="1027"/>
        <end position="1096"/>
    </location>
</feature>
<dbReference type="GO" id="GO:0046872">
    <property type="term" value="F:metal ion binding"/>
    <property type="evidence" value="ECO:0007669"/>
    <property type="project" value="UniProtKB-KW"/>
</dbReference>
<comment type="similarity">
    <text evidence="3 16 17">Belongs to the SecA family.</text>
</comment>
<feature type="domain" description="Helicase ATP-binding" evidence="20">
    <location>
        <begin position="180"/>
        <end position="339"/>
    </location>
</feature>
<dbReference type="GO" id="GO:0006605">
    <property type="term" value="P:protein targeting"/>
    <property type="evidence" value="ECO:0007669"/>
    <property type="project" value="UniProtKB-UniRule"/>
</dbReference>
<comment type="subunit">
    <text evidence="16">Monomer and homodimer. Part of the essential Sec protein translocation apparatus which comprises SecA, SecYEG and auxiliary proteins SecDF. Other proteins may also be involved.</text>
</comment>
<dbReference type="Gene3D" id="1.10.3060.10">
    <property type="entry name" value="Helical scaffold and wing domains of SecA"/>
    <property type="match status" value="1"/>
</dbReference>
<dbReference type="InterPro" id="IPR004027">
    <property type="entry name" value="SEC_C_motif"/>
</dbReference>
<evidence type="ECO:0000256" key="9">
    <source>
        <dbReference type="ARBA" id="ARBA00022741"/>
    </source>
</evidence>
<evidence type="ECO:0000256" key="1">
    <source>
        <dbReference type="ARBA" id="ARBA00001947"/>
    </source>
</evidence>
<evidence type="ECO:0000259" key="21">
    <source>
        <dbReference type="PROSITE" id="PS51194"/>
    </source>
</evidence>
<evidence type="ECO:0000256" key="17">
    <source>
        <dbReference type="RuleBase" id="RU003874"/>
    </source>
</evidence>
<feature type="compositionally biased region" description="Basic and acidic residues" evidence="19">
    <location>
        <begin position="1061"/>
        <end position="1076"/>
    </location>
</feature>
<dbReference type="InterPro" id="IPR011130">
    <property type="entry name" value="SecA_preprotein_X-link_dom"/>
</dbReference>
<evidence type="ECO:0000256" key="10">
    <source>
        <dbReference type="ARBA" id="ARBA00022833"/>
    </source>
</evidence>
<dbReference type="GO" id="GO:0005886">
    <property type="term" value="C:plasma membrane"/>
    <property type="evidence" value="ECO:0007669"/>
    <property type="project" value="UniProtKB-SubCell"/>
</dbReference>
<dbReference type="NCBIfam" id="TIGR00963">
    <property type="entry name" value="secA"/>
    <property type="match status" value="1"/>
</dbReference>
<dbReference type="SMART" id="SM00957">
    <property type="entry name" value="SecA_DEAD"/>
    <property type="match status" value="1"/>
</dbReference>
<evidence type="ECO:0000256" key="13">
    <source>
        <dbReference type="ARBA" id="ARBA00022967"/>
    </source>
</evidence>
<evidence type="ECO:0000256" key="11">
    <source>
        <dbReference type="ARBA" id="ARBA00022840"/>
    </source>
</evidence>
<dbReference type="PROSITE" id="PS51192">
    <property type="entry name" value="HELICASE_ATP_BIND_1"/>
    <property type="match status" value="1"/>
</dbReference>
<dbReference type="InterPro" id="IPR011116">
    <property type="entry name" value="SecA_Wing/Scaffold"/>
</dbReference>
<dbReference type="PANTHER" id="PTHR30612">
    <property type="entry name" value="SECA INNER MEMBRANE COMPONENT OF SEC PROTEIN SECRETION SYSTEM"/>
    <property type="match status" value="1"/>
</dbReference>
<dbReference type="SMART" id="SM00958">
    <property type="entry name" value="SecA_PP_bind"/>
    <property type="match status" value="1"/>
</dbReference>
<dbReference type="AlphaFoldDB" id="G5HAL9"/>
<keyword evidence="12 16" id="KW-0653">Protein transport</keyword>
<dbReference type="GO" id="GO:0043952">
    <property type="term" value="P:protein transport by the Sec complex"/>
    <property type="evidence" value="ECO:0007669"/>
    <property type="project" value="TreeGrafter"/>
</dbReference>
<dbReference type="InterPro" id="IPR044722">
    <property type="entry name" value="SecA_SF2_C"/>
</dbReference>
<keyword evidence="7" id="KW-0997">Cell inner membrane</keyword>
<dbReference type="PATRIC" id="fig|742725.3.peg.1777"/>
<keyword evidence="8" id="KW-0479">Metal-binding</keyword>
<dbReference type="GO" id="GO:0005829">
    <property type="term" value="C:cytosol"/>
    <property type="evidence" value="ECO:0007669"/>
    <property type="project" value="TreeGrafter"/>
</dbReference>
<keyword evidence="13 16" id="KW-1278">Translocase</keyword>
<dbReference type="GO" id="GO:0017038">
    <property type="term" value="P:protein import"/>
    <property type="evidence" value="ECO:0007669"/>
    <property type="project" value="InterPro"/>
</dbReference>
<keyword evidence="5 16" id="KW-1003">Cell membrane</keyword>
<keyword evidence="15 16" id="KW-0472">Membrane</keyword>
<feature type="binding site" evidence="16">
    <location>
        <position position="178"/>
    </location>
    <ligand>
        <name>ATP</name>
        <dbReference type="ChEBI" id="CHEBI:30616"/>
    </ligand>
</feature>
<evidence type="ECO:0000256" key="8">
    <source>
        <dbReference type="ARBA" id="ARBA00022723"/>
    </source>
</evidence>
<dbReference type="GO" id="GO:0005524">
    <property type="term" value="F:ATP binding"/>
    <property type="evidence" value="ECO:0007669"/>
    <property type="project" value="UniProtKB-UniRule"/>
</dbReference>
<dbReference type="PROSITE" id="PS51194">
    <property type="entry name" value="HELICASE_CTER"/>
    <property type="match status" value="1"/>
</dbReference>
<dbReference type="InterPro" id="IPR001650">
    <property type="entry name" value="Helicase_C-like"/>
</dbReference>
<dbReference type="PANTHER" id="PTHR30612:SF0">
    <property type="entry name" value="CHLOROPLAST PROTEIN-TRANSPORTING ATPASE"/>
    <property type="match status" value="1"/>
</dbReference>
<evidence type="ECO:0000313" key="24">
    <source>
        <dbReference type="Proteomes" id="UP000006008"/>
    </source>
</evidence>
<dbReference type="Pfam" id="PF21090">
    <property type="entry name" value="P-loop_SecA"/>
    <property type="match status" value="1"/>
</dbReference>
<dbReference type="GO" id="GO:0008564">
    <property type="term" value="F:protein-exporting ATPase activity"/>
    <property type="evidence" value="ECO:0007669"/>
    <property type="project" value="UniProtKB-EC"/>
</dbReference>
<protein>
    <recommendedName>
        <fullName evidence="16 17">Protein translocase subunit SecA</fullName>
        <ecNumber evidence="16">7.4.2.8</ecNumber>
    </recommendedName>
</protein>
<dbReference type="InterPro" id="IPR014018">
    <property type="entry name" value="SecA_motor_DEAD"/>
</dbReference>
<comment type="function">
    <text evidence="16">Part of the Sec protein translocase complex. Interacts with the SecYEG preprotein conducting channel. Has a central role in coupling the hydrolysis of ATP to the transfer of proteins into and across the cell membrane, serving as an ATP-driven molecular motor driving the stepwise translocation of polypeptide chains across the membrane.</text>
</comment>
<keyword evidence="14 16" id="KW-0811">Translocation</keyword>
<dbReference type="InterPro" id="IPR036670">
    <property type="entry name" value="SecA_X-link_sf"/>
</dbReference>
<dbReference type="STRING" id="742725.HMPREF9450_01684"/>
<dbReference type="EMBL" id="ADLD01000013">
    <property type="protein sequence ID" value="EHB91635.1"/>
    <property type="molecule type" value="Genomic_DNA"/>
</dbReference>
<evidence type="ECO:0000256" key="19">
    <source>
        <dbReference type="SAM" id="MobiDB-lite"/>
    </source>
</evidence>
<dbReference type="SUPFAM" id="SSF81767">
    <property type="entry name" value="Pre-protein crosslinking domain of SecA"/>
    <property type="match status" value="1"/>
</dbReference>
<dbReference type="FunFam" id="3.40.50.300:FF:000246">
    <property type="entry name" value="Preprotein translocase subunit SecA"/>
    <property type="match status" value="1"/>
</dbReference>
<dbReference type="PROSITE" id="PS01312">
    <property type="entry name" value="SECA"/>
    <property type="match status" value="1"/>
</dbReference>
<dbReference type="NCBIfam" id="NF009536">
    <property type="entry name" value="PRK12901.1"/>
    <property type="match status" value="1"/>
</dbReference>
<name>G5HAL9_9BACT</name>
<dbReference type="InterPro" id="IPR014001">
    <property type="entry name" value="Helicase_ATP-bd"/>
</dbReference>
<accession>G5HAL9</accession>
<feature type="coiled-coil region" evidence="18">
    <location>
        <begin position="67"/>
        <end position="104"/>
    </location>
</feature>
<evidence type="ECO:0000256" key="3">
    <source>
        <dbReference type="ARBA" id="ARBA00007650"/>
    </source>
</evidence>
<dbReference type="CDD" id="cd17928">
    <property type="entry name" value="DEXDc_SecA"/>
    <property type="match status" value="1"/>
</dbReference>
<dbReference type="FunFam" id="3.40.50.300:FF:000694">
    <property type="entry name" value="Preprotein translocase subunit SecA"/>
    <property type="match status" value="1"/>
</dbReference>
<dbReference type="HAMAP" id="MF_01382">
    <property type="entry name" value="SecA"/>
    <property type="match status" value="1"/>
</dbReference>
<dbReference type="InterPro" id="IPR011115">
    <property type="entry name" value="SecA_DEAD"/>
</dbReference>
<dbReference type="eggNOG" id="COG0653">
    <property type="taxonomic scope" value="Bacteria"/>
</dbReference>
<organism evidence="23 24">
    <name type="scientific">Alistipes indistinctus YIT 12060</name>
    <dbReference type="NCBI Taxonomy" id="742725"/>
    <lineage>
        <taxon>Bacteria</taxon>
        <taxon>Pseudomonadati</taxon>
        <taxon>Bacteroidota</taxon>
        <taxon>Bacteroidia</taxon>
        <taxon>Bacteroidales</taxon>
        <taxon>Rikenellaceae</taxon>
        <taxon>Alistipes</taxon>
    </lineage>
</organism>
<reference evidence="23 24" key="1">
    <citation type="submission" date="2011-08" db="EMBL/GenBank/DDBJ databases">
        <title>The Genome Sequence of Alistipes indistinctus YIT 12060.</title>
        <authorList>
            <consortium name="The Broad Institute Genome Sequencing Platform"/>
            <person name="Earl A."/>
            <person name="Ward D."/>
            <person name="Feldgarden M."/>
            <person name="Gevers D."/>
            <person name="Morotomi M."/>
            <person name="Young S.K."/>
            <person name="Zeng Q."/>
            <person name="Gargeya S."/>
            <person name="Fitzgerald M."/>
            <person name="Haas B."/>
            <person name="Abouelleil A."/>
            <person name="Alvarado L."/>
            <person name="Arachchi H.M."/>
            <person name="Berlin A."/>
            <person name="Brown A."/>
            <person name="Chapman S.B."/>
            <person name="Chen Z."/>
            <person name="Dunbar C."/>
            <person name="Freedman E."/>
            <person name="Gearin G."/>
            <person name="Gellesch M."/>
            <person name="Goldberg J."/>
            <person name="Griggs A."/>
            <person name="Gujja S."/>
            <person name="Heiman D."/>
            <person name="Howarth C."/>
            <person name="Larson L."/>
            <person name="Lui A."/>
            <person name="MacDonald P.J.P."/>
            <person name="Montmayeur A."/>
            <person name="Murphy C."/>
            <person name="Neiman D."/>
            <person name="Pearson M."/>
            <person name="Priest M."/>
            <person name="Roberts A."/>
            <person name="Saif S."/>
            <person name="Shea T."/>
            <person name="Shenoy N."/>
            <person name="Sisk P."/>
            <person name="Stolte C."/>
            <person name="Sykes S."/>
            <person name="Wortman J."/>
            <person name="Nusbaum C."/>
            <person name="Birren B."/>
        </authorList>
    </citation>
    <scope>NUCLEOTIDE SEQUENCE [LARGE SCALE GENOMIC DNA]</scope>
    <source>
        <strain evidence="23 24">YIT 12060</strain>
    </source>
</reference>
<dbReference type="Pfam" id="PF01043">
    <property type="entry name" value="SecA_PP_bind"/>
    <property type="match status" value="1"/>
</dbReference>
<dbReference type="InterPro" id="IPR036266">
    <property type="entry name" value="SecA_Wing/Scaffold_sf"/>
</dbReference>
<evidence type="ECO:0000256" key="6">
    <source>
        <dbReference type="ARBA" id="ARBA00022490"/>
    </source>
</evidence>
<feature type="domain" description="Helicase C-terminal" evidence="21">
    <location>
        <begin position="620"/>
        <end position="779"/>
    </location>
</feature>
<dbReference type="Gene3D" id="3.40.50.300">
    <property type="entry name" value="P-loop containing nucleotide triphosphate hydrolases"/>
    <property type="match status" value="3"/>
</dbReference>
<feature type="binding site" evidence="16">
    <location>
        <position position="694"/>
    </location>
    <ligand>
        <name>ATP</name>
        <dbReference type="ChEBI" id="CHEBI:30616"/>
    </ligand>
</feature>
<keyword evidence="6 16" id="KW-0963">Cytoplasm</keyword>
<evidence type="ECO:0000256" key="2">
    <source>
        <dbReference type="ARBA" id="ARBA00004496"/>
    </source>
</evidence>
<evidence type="ECO:0000313" key="23">
    <source>
        <dbReference type="EMBL" id="EHB91635.1"/>
    </source>
</evidence>
<feature type="binding site" evidence="16">
    <location>
        <begin position="196"/>
        <end position="200"/>
    </location>
    <ligand>
        <name>ATP</name>
        <dbReference type="ChEBI" id="CHEBI:30616"/>
    </ligand>
</feature>
<keyword evidence="10" id="KW-0862">Zinc</keyword>
<dbReference type="SUPFAM" id="SSF81886">
    <property type="entry name" value="Helical scaffold and wing domains of SecA"/>
    <property type="match status" value="1"/>
</dbReference>